<keyword evidence="2" id="KW-1185">Reference proteome</keyword>
<gene>
    <name evidence="1" type="ORF">GM418_22050</name>
</gene>
<proteinExistence type="predicted"/>
<dbReference type="PROSITE" id="PS51257">
    <property type="entry name" value="PROKAR_LIPOPROTEIN"/>
    <property type="match status" value="1"/>
</dbReference>
<evidence type="ECO:0000313" key="1">
    <source>
        <dbReference type="EMBL" id="QGY46246.1"/>
    </source>
</evidence>
<dbReference type="EMBL" id="CP046401">
    <property type="protein sequence ID" value="QGY46246.1"/>
    <property type="molecule type" value="Genomic_DNA"/>
</dbReference>
<dbReference type="Proteomes" id="UP000428260">
    <property type="component" value="Chromosome"/>
</dbReference>
<dbReference type="KEGG" id="mcos:GM418_22050"/>
<protein>
    <submittedName>
        <fullName evidence="1">Uncharacterized protein</fullName>
    </submittedName>
</protein>
<name>A0A6I6JT80_9BACT</name>
<sequence>MQNKLFFIFFTGIVFISFSCGKENIEKKMNNCICISFPVPQDTYIYPVRPGDAEWNLLTDGYQRIKACQLPDSLLKTISTSGLIETCIDHPLLFELIFSDLQGGGLQTATEKMIKSFNCLTELTERKDAGAGLLQRYTVMNPCCVESGLSEPGEFANSYSEYEMIFAQECFLEQLNQEELVKLLEKSLDTYNNKVKYDNYFSWIYGMNTSVFLLARCMIHLQYEPFIQEVEKSYYVKNFVNTCALTTNEQDYGTFFKKITDHAENLLM</sequence>
<organism evidence="1 2">
    <name type="scientific">Maribellus comscasis</name>
    <dbReference type="NCBI Taxonomy" id="2681766"/>
    <lineage>
        <taxon>Bacteria</taxon>
        <taxon>Pseudomonadati</taxon>
        <taxon>Bacteroidota</taxon>
        <taxon>Bacteroidia</taxon>
        <taxon>Marinilabiliales</taxon>
        <taxon>Prolixibacteraceae</taxon>
        <taxon>Maribellus</taxon>
    </lineage>
</organism>
<evidence type="ECO:0000313" key="2">
    <source>
        <dbReference type="Proteomes" id="UP000428260"/>
    </source>
</evidence>
<dbReference type="RefSeq" id="WP_158869383.1">
    <property type="nucleotide sequence ID" value="NZ_CP046401.1"/>
</dbReference>
<reference evidence="1 2" key="1">
    <citation type="submission" date="2019-11" db="EMBL/GenBank/DDBJ databases">
        <authorList>
            <person name="Zheng R.K."/>
            <person name="Sun C.M."/>
        </authorList>
    </citation>
    <scope>NUCLEOTIDE SEQUENCE [LARGE SCALE GENOMIC DNA]</scope>
    <source>
        <strain evidence="1 2">WC007</strain>
    </source>
</reference>
<accession>A0A6I6JT80</accession>
<dbReference type="AlphaFoldDB" id="A0A6I6JT80"/>